<name>A0A0C2D0Q5_9BACT</name>
<organism evidence="3 4">
    <name type="scientific">Enhygromyxa salina</name>
    <dbReference type="NCBI Taxonomy" id="215803"/>
    <lineage>
        <taxon>Bacteria</taxon>
        <taxon>Pseudomonadati</taxon>
        <taxon>Myxococcota</taxon>
        <taxon>Polyangia</taxon>
        <taxon>Nannocystales</taxon>
        <taxon>Nannocystaceae</taxon>
        <taxon>Enhygromyxa</taxon>
    </lineage>
</organism>
<accession>A0A0C2D0Q5</accession>
<feature type="region of interest" description="Disordered" evidence="1">
    <location>
        <begin position="1"/>
        <end position="41"/>
    </location>
</feature>
<sequence length="113" mass="11951">MSSNAADPGPESAPGADLSGPARLAQHIEQQARQHQRSGARVGNLWQQVARVGTLGWMIVLPIVAGAVVGHLLDLRFDSGVRWALALMFVGVISGGYALYRAMQEGMSVGGER</sequence>
<keyword evidence="2" id="KW-0472">Membrane</keyword>
<dbReference type="AlphaFoldDB" id="A0A0C2D0Q5"/>
<evidence type="ECO:0008006" key="5">
    <source>
        <dbReference type="Google" id="ProtNLM"/>
    </source>
</evidence>
<gene>
    <name evidence="3" type="ORF">DB30_03983</name>
</gene>
<feature type="transmembrane region" description="Helical" evidence="2">
    <location>
        <begin position="80"/>
        <end position="100"/>
    </location>
</feature>
<feature type="transmembrane region" description="Helical" evidence="2">
    <location>
        <begin position="55"/>
        <end position="73"/>
    </location>
</feature>
<evidence type="ECO:0000313" key="3">
    <source>
        <dbReference type="EMBL" id="KIG16821.1"/>
    </source>
</evidence>
<comment type="caution">
    <text evidence="3">The sequence shown here is derived from an EMBL/GenBank/DDBJ whole genome shotgun (WGS) entry which is preliminary data.</text>
</comment>
<proteinExistence type="predicted"/>
<keyword evidence="2" id="KW-1133">Transmembrane helix</keyword>
<evidence type="ECO:0000313" key="4">
    <source>
        <dbReference type="Proteomes" id="UP000031599"/>
    </source>
</evidence>
<dbReference type="InterPro" id="IPR032820">
    <property type="entry name" value="ATPase_put"/>
</dbReference>
<dbReference type="RefSeq" id="WP_052548831.1">
    <property type="nucleotide sequence ID" value="NZ_JMCC02000031.1"/>
</dbReference>
<dbReference type="EMBL" id="JMCC02000031">
    <property type="protein sequence ID" value="KIG16821.1"/>
    <property type="molecule type" value="Genomic_DNA"/>
</dbReference>
<evidence type="ECO:0000256" key="1">
    <source>
        <dbReference type="SAM" id="MobiDB-lite"/>
    </source>
</evidence>
<reference evidence="3 4" key="1">
    <citation type="submission" date="2014-12" db="EMBL/GenBank/DDBJ databases">
        <title>Genome assembly of Enhygromyxa salina DSM 15201.</title>
        <authorList>
            <person name="Sharma G."/>
            <person name="Subramanian S."/>
        </authorList>
    </citation>
    <scope>NUCLEOTIDE SEQUENCE [LARGE SCALE GENOMIC DNA]</scope>
    <source>
        <strain evidence="3 4">DSM 15201</strain>
    </source>
</reference>
<protein>
    <recommendedName>
        <fullName evidence="5">F0F1-ATPase subunit</fullName>
    </recommendedName>
</protein>
<dbReference type="Pfam" id="PF09527">
    <property type="entry name" value="ATPase_gene1"/>
    <property type="match status" value="1"/>
</dbReference>
<dbReference type="Proteomes" id="UP000031599">
    <property type="component" value="Unassembled WGS sequence"/>
</dbReference>
<evidence type="ECO:0000256" key="2">
    <source>
        <dbReference type="SAM" id="Phobius"/>
    </source>
</evidence>
<keyword evidence="2" id="KW-0812">Transmembrane</keyword>